<dbReference type="Proteomes" id="UP000772434">
    <property type="component" value="Unassembled WGS sequence"/>
</dbReference>
<gene>
    <name evidence="1" type="ORF">BDP27DRAFT_1228932</name>
</gene>
<feature type="non-terminal residue" evidence="1">
    <location>
        <position position="60"/>
    </location>
</feature>
<evidence type="ECO:0000313" key="1">
    <source>
        <dbReference type="EMBL" id="KAF9065440.1"/>
    </source>
</evidence>
<dbReference type="EMBL" id="JADNRY010000104">
    <property type="protein sequence ID" value="KAF9065440.1"/>
    <property type="molecule type" value="Genomic_DNA"/>
</dbReference>
<dbReference type="OrthoDB" id="1029639at2759"/>
<evidence type="ECO:0000313" key="2">
    <source>
        <dbReference type="Proteomes" id="UP000772434"/>
    </source>
</evidence>
<sequence length="60" mass="6676">MPSGPSPAIPEWYSVGWRAVSGVDVPPLPKGEEKDHSVLSLFISEQFYGDWYHNAAIIVF</sequence>
<protein>
    <submittedName>
        <fullName evidence="1">Uncharacterized protein</fullName>
    </submittedName>
</protein>
<reference evidence="1" key="1">
    <citation type="submission" date="2020-11" db="EMBL/GenBank/DDBJ databases">
        <authorList>
            <consortium name="DOE Joint Genome Institute"/>
            <person name="Ahrendt S."/>
            <person name="Riley R."/>
            <person name="Andreopoulos W."/>
            <person name="Labutti K."/>
            <person name="Pangilinan J."/>
            <person name="Ruiz-Duenas F.J."/>
            <person name="Barrasa J.M."/>
            <person name="Sanchez-Garcia M."/>
            <person name="Camarero S."/>
            <person name="Miyauchi S."/>
            <person name="Serrano A."/>
            <person name="Linde D."/>
            <person name="Babiker R."/>
            <person name="Drula E."/>
            <person name="Ayuso-Fernandez I."/>
            <person name="Pacheco R."/>
            <person name="Padilla G."/>
            <person name="Ferreira P."/>
            <person name="Barriuso J."/>
            <person name="Kellner H."/>
            <person name="Castanera R."/>
            <person name="Alfaro M."/>
            <person name="Ramirez L."/>
            <person name="Pisabarro A.G."/>
            <person name="Kuo A."/>
            <person name="Tritt A."/>
            <person name="Lipzen A."/>
            <person name="He G."/>
            <person name="Yan M."/>
            <person name="Ng V."/>
            <person name="Cullen D."/>
            <person name="Martin F."/>
            <person name="Rosso M.-N."/>
            <person name="Henrissat B."/>
            <person name="Hibbett D."/>
            <person name="Martinez A.T."/>
            <person name="Grigoriev I.V."/>
        </authorList>
    </citation>
    <scope>NUCLEOTIDE SEQUENCE</scope>
    <source>
        <strain evidence="1">AH 40177</strain>
    </source>
</reference>
<name>A0A9P5PNV4_9AGAR</name>
<accession>A0A9P5PNV4</accession>
<proteinExistence type="predicted"/>
<comment type="caution">
    <text evidence="1">The sequence shown here is derived from an EMBL/GenBank/DDBJ whole genome shotgun (WGS) entry which is preliminary data.</text>
</comment>
<organism evidence="1 2">
    <name type="scientific">Rhodocollybia butyracea</name>
    <dbReference type="NCBI Taxonomy" id="206335"/>
    <lineage>
        <taxon>Eukaryota</taxon>
        <taxon>Fungi</taxon>
        <taxon>Dikarya</taxon>
        <taxon>Basidiomycota</taxon>
        <taxon>Agaricomycotina</taxon>
        <taxon>Agaricomycetes</taxon>
        <taxon>Agaricomycetidae</taxon>
        <taxon>Agaricales</taxon>
        <taxon>Marasmiineae</taxon>
        <taxon>Omphalotaceae</taxon>
        <taxon>Rhodocollybia</taxon>
    </lineage>
</organism>
<dbReference type="AlphaFoldDB" id="A0A9P5PNV4"/>
<keyword evidence="2" id="KW-1185">Reference proteome</keyword>